<dbReference type="AlphaFoldDB" id="A0A1G6Q203"/>
<proteinExistence type="inferred from homology"/>
<dbReference type="Pfam" id="PF13657">
    <property type="entry name" value="Couple_hipA"/>
    <property type="match status" value="1"/>
</dbReference>
<dbReference type="Proteomes" id="UP000199467">
    <property type="component" value="Unassembled WGS sequence"/>
</dbReference>
<gene>
    <name evidence="6" type="ORF">SAMN05216576_107194</name>
</gene>
<evidence type="ECO:0000256" key="3">
    <source>
        <dbReference type="ARBA" id="ARBA00022777"/>
    </source>
</evidence>
<organism evidence="6 7">
    <name type="scientific">Ectopseudomonas chengduensis</name>
    <dbReference type="NCBI Taxonomy" id="489632"/>
    <lineage>
        <taxon>Bacteria</taxon>
        <taxon>Pseudomonadati</taxon>
        <taxon>Pseudomonadota</taxon>
        <taxon>Gammaproteobacteria</taxon>
        <taxon>Pseudomonadales</taxon>
        <taxon>Pseudomonadaceae</taxon>
        <taxon>Ectopseudomonas</taxon>
    </lineage>
</organism>
<evidence type="ECO:0000256" key="2">
    <source>
        <dbReference type="ARBA" id="ARBA00022679"/>
    </source>
</evidence>
<protein>
    <submittedName>
        <fullName evidence="6">Serine/threonine-protein kinase HipA</fullName>
    </submittedName>
</protein>
<dbReference type="GO" id="GO:0005829">
    <property type="term" value="C:cytosol"/>
    <property type="evidence" value="ECO:0007669"/>
    <property type="project" value="TreeGrafter"/>
</dbReference>
<dbReference type="Pfam" id="PF07804">
    <property type="entry name" value="HipA_C"/>
    <property type="match status" value="1"/>
</dbReference>
<name>A0A1G6Q203_9GAMM</name>
<keyword evidence="7" id="KW-1185">Reference proteome</keyword>
<keyword evidence="3 6" id="KW-0418">Kinase</keyword>
<dbReference type="RefSeq" id="WP_069901357.1">
    <property type="nucleotide sequence ID" value="NZ_FMZQ01000007.1"/>
</dbReference>
<evidence type="ECO:0000259" key="5">
    <source>
        <dbReference type="Pfam" id="PF13657"/>
    </source>
</evidence>
<dbReference type="PANTHER" id="PTHR37419:SF8">
    <property type="entry name" value="TOXIN YJJJ"/>
    <property type="match status" value="1"/>
</dbReference>
<reference evidence="7" key="1">
    <citation type="submission" date="2016-10" db="EMBL/GenBank/DDBJ databases">
        <authorList>
            <person name="Varghese N."/>
            <person name="Submissions S."/>
        </authorList>
    </citation>
    <scope>NUCLEOTIDE SEQUENCE [LARGE SCALE GENOMIC DNA]</scope>
    <source>
        <strain evidence="7">DSM 26382</strain>
    </source>
</reference>
<sequence>MGILAKDHSGLRFAYAQSWLGSPDAFSVDPLNLPLSPGEKHSPKLWGCFEDATPDNWGRKVLLATHKQAPANEIEWLLASRGAGAGCLLFSASRHAVTPPVPVPSFSELEQLLELADEIDRGELPDHLDDALAKLLVYGSSMGGARPKVTVHLGEQQYIAKLSRRDDVFNQPRAEFASLSMASDAGIPVPGHQLHTVNGRTVLLIERFDREGENRRHYLSANALIAPDRMRPGDVEGPVSYLRLAAVIQKISQDAQADLHDLYRRMVFNVAISNTDDHLKNHGFLHQGRDQYRLAPAFDLLPHPDQTADLALIVGAQGRAATFANALSMCERFGLTKMEATQVIEQVVAVTAQAACYFQQAGMPPLEVGILTAACSGPQQRFAQAVEVSATSSKTHSGPRL</sequence>
<dbReference type="PANTHER" id="PTHR37419">
    <property type="entry name" value="SERINE/THREONINE-PROTEIN KINASE TOXIN HIPA"/>
    <property type="match status" value="1"/>
</dbReference>
<accession>A0A1G6Q203</accession>
<evidence type="ECO:0000313" key="6">
    <source>
        <dbReference type="EMBL" id="SDC85944.1"/>
    </source>
</evidence>
<dbReference type="Gene3D" id="1.10.1070.20">
    <property type="match status" value="1"/>
</dbReference>
<evidence type="ECO:0000259" key="4">
    <source>
        <dbReference type="Pfam" id="PF07804"/>
    </source>
</evidence>
<feature type="domain" description="HipA N-terminal subdomain 1" evidence="5">
    <location>
        <begin position="1"/>
        <end position="88"/>
    </location>
</feature>
<feature type="domain" description="HipA-like C-terminal" evidence="4">
    <location>
        <begin position="140"/>
        <end position="353"/>
    </location>
</feature>
<dbReference type="InterPro" id="IPR052028">
    <property type="entry name" value="HipA_Ser/Thr_kinase"/>
</dbReference>
<comment type="similarity">
    <text evidence="1">Belongs to the HipA Ser/Thr kinase family.</text>
</comment>
<keyword evidence="2" id="KW-0808">Transferase</keyword>
<dbReference type="EMBL" id="FMZQ01000007">
    <property type="protein sequence ID" value="SDC85944.1"/>
    <property type="molecule type" value="Genomic_DNA"/>
</dbReference>
<evidence type="ECO:0000256" key="1">
    <source>
        <dbReference type="ARBA" id="ARBA00010164"/>
    </source>
</evidence>
<dbReference type="GO" id="GO:0004674">
    <property type="term" value="F:protein serine/threonine kinase activity"/>
    <property type="evidence" value="ECO:0007669"/>
    <property type="project" value="TreeGrafter"/>
</dbReference>
<dbReference type="InterPro" id="IPR017508">
    <property type="entry name" value="HipA_N1"/>
</dbReference>
<dbReference type="InterPro" id="IPR012893">
    <property type="entry name" value="HipA-like_C"/>
</dbReference>
<evidence type="ECO:0000313" key="7">
    <source>
        <dbReference type="Proteomes" id="UP000199467"/>
    </source>
</evidence>